<dbReference type="RefSeq" id="WP_085784611.1">
    <property type="nucleotide sequence ID" value="NZ_CP008743.1"/>
</dbReference>
<keyword evidence="4" id="KW-1185">Reference proteome</keyword>
<dbReference type="PANTHER" id="PTHR33677:SF3">
    <property type="entry name" value="COPPER-SENSING TRANSCRIPTIONAL REPRESSOR RICR"/>
    <property type="match status" value="1"/>
</dbReference>
<dbReference type="GO" id="GO:0003677">
    <property type="term" value="F:DNA binding"/>
    <property type="evidence" value="ECO:0007669"/>
    <property type="project" value="InterPro"/>
</dbReference>
<dbReference type="STRING" id="1414854.GQ61_07055"/>
<accession>A0A1W6N5N2</accession>
<dbReference type="KEGG" id="naf:GQ61_07055"/>
<evidence type="ECO:0008006" key="5">
    <source>
        <dbReference type="Google" id="ProtNLM"/>
    </source>
</evidence>
<dbReference type="OrthoDB" id="9811244at2"/>
<dbReference type="Proteomes" id="UP000237351">
    <property type="component" value="Chromosome"/>
</dbReference>
<dbReference type="GO" id="GO:0046872">
    <property type="term" value="F:metal ion binding"/>
    <property type="evidence" value="ECO:0007669"/>
    <property type="project" value="InterPro"/>
</dbReference>
<dbReference type="GO" id="GO:0045892">
    <property type="term" value="P:negative regulation of DNA-templated transcription"/>
    <property type="evidence" value="ECO:0007669"/>
    <property type="project" value="UniProtKB-ARBA"/>
</dbReference>
<reference evidence="3 4" key="1">
    <citation type="submission" date="2014-06" db="EMBL/GenBank/DDBJ databases">
        <title>The genome of the endonuclear symbiont Nucleicultrix amoebiphila.</title>
        <authorList>
            <person name="Schulz F."/>
            <person name="Horn M."/>
        </authorList>
    </citation>
    <scope>NUCLEOTIDE SEQUENCE [LARGE SCALE GENOMIC DNA]</scope>
    <source>
        <strain evidence="3 4">FS5</strain>
    </source>
</reference>
<proteinExistence type="inferred from homology"/>
<feature type="compositionally biased region" description="Basic and acidic residues" evidence="2">
    <location>
        <begin position="1"/>
        <end position="18"/>
    </location>
</feature>
<gene>
    <name evidence="3" type="ORF">GQ61_07055</name>
</gene>
<sequence>MKRQKGEDKGHPSHDEQLPRLNRIAGQIAGVKKMIQERRYCPDILTQLHAVRSAVRNLEIQILDTHLSHCVTDVFHQNDQAKQKQKIEEIRTLIKRFD</sequence>
<comment type="similarity">
    <text evidence="1">Belongs to the FrmR/RcnR family.</text>
</comment>
<dbReference type="EMBL" id="CP008743">
    <property type="protein sequence ID" value="ARN85088.1"/>
    <property type="molecule type" value="Genomic_DNA"/>
</dbReference>
<protein>
    <recommendedName>
        <fullName evidence="5">Transcriptional regulator</fullName>
    </recommendedName>
</protein>
<evidence type="ECO:0000256" key="1">
    <source>
        <dbReference type="ARBA" id="ARBA00005260"/>
    </source>
</evidence>
<dbReference type="InterPro" id="IPR038390">
    <property type="entry name" value="Metal_Tscrpt_repr_sf"/>
</dbReference>
<name>A0A1W6N5N2_9PROT</name>
<dbReference type="Pfam" id="PF02583">
    <property type="entry name" value="Trns_repr_metal"/>
    <property type="match status" value="1"/>
</dbReference>
<evidence type="ECO:0000313" key="4">
    <source>
        <dbReference type="Proteomes" id="UP000237351"/>
    </source>
</evidence>
<dbReference type="Gene3D" id="1.20.58.1000">
    <property type="entry name" value="Metal-sensitive repressor, helix protomer"/>
    <property type="match status" value="1"/>
</dbReference>
<evidence type="ECO:0000256" key="2">
    <source>
        <dbReference type="SAM" id="MobiDB-lite"/>
    </source>
</evidence>
<feature type="region of interest" description="Disordered" evidence="2">
    <location>
        <begin position="1"/>
        <end position="21"/>
    </location>
</feature>
<dbReference type="CDD" id="cd10148">
    <property type="entry name" value="CsoR-like_DUF156"/>
    <property type="match status" value="1"/>
</dbReference>
<dbReference type="PANTHER" id="PTHR33677">
    <property type="entry name" value="TRANSCRIPTIONAL REPRESSOR FRMR-RELATED"/>
    <property type="match status" value="1"/>
</dbReference>
<dbReference type="AlphaFoldDB" id="A0A1W6N5N2"/>
<dbReference type="InterPro" id="IPR003735">
    <property type="entry name" value="Metal_Tscrpt_repr"/>
</dbReference>
<organism evidence="3 4">
    <name type="scientific">Candidatus Nucleicultrix amoebiphila FS5</name>
    <dbReference type="NCBI Taxonomy" id="1414854"/>
    <lineage>
        <taxon>Bacteria</taxon>
        <taxon>Pseudomonadati</taxon>
        <taxon>Pseudomonadota</taxon>
        <taxon>Alphaproteobacteria</taxon>
        <taxon>Holosporales</taxon>
        <taxon>Candidatus Nucleicultricaceae</taxon>
        <taxon>Candidatus Nucleicultrix</taxon>
    </lineage>
</organism>
<evidence type="ECO:0000313" key="3">
    <source>
        <dbReference type="EMBL" id="ARN85088.1"/>
    </source>
</evidence>